<feature type="coiled-coil region" evidence="1">
    <location>
        <begin position="110"/>
        <end position="200"/>
    </location>
</feature>
<name>A0ABS9JL11_9ACTN</name>
<keyword evidence="3" id="KW-1185">Reference proteome</keyword>
<evidence type="ECO:0000313" key="2">
    <source>
        <dbReference type="EMBL" id="MCG0066257.1"/>
    </source>
</evidence>
<evidence type="ECO:0000313" key="3">
    <source>
        <dbReference type="Proteomes" id="UP001299012"/>
    </source>
</evidence>
<reference evidence="2 3" key="1">
    <citation type="submission" date="2022-01" db="EMBL/GenBank/DDBJ databases">
        <title>Draft Genome Sequences of Seven Type Strains of the Genus Streptomyces.</title>
        <authorList>
            <person name="Aziz S."/>
            <person name="Coretto E."/>
            <person name="Chronakova A."/>
            <person name="Sproer C."/>
            <person name="Huber K."/>
            <person name="Nouioui I."/>
            <person name="Gross H."/>
        </authorList>
    </citation>
    <scope>NUCLEOTIDE SEQUENCE [LARGE SCALE GENOMIC DNA]</scope>
    <source>
        <strain evidence="2 3">DSM 41685</strain>
    </source>
</reference>
<evidence type="ECO:0000256" key="1">
    <source>
        <dbReference type="SAM" id="Coils"/>
    </source>
</evidence>
<accession>A0ABS9JL11</accession>
<dbReference type="EMBL" id="JAKKZF010000102">
    <property type="protein sequence ID" value="MCG0066257.1"/>
    <property type="molecule type" value="Genomic_DNA"/>
</dbReference>
<organism evidence="2 3">
    <name type="scientific">Streptomyces tricolor</name>
    <dbReference type="NCBI Taxonomy" id="68277"/>
    <lineage>
        <taxon>Bacteria</taxon>
        <taxon>Bacillati</taxon>
        <taxon>Actinomycetota</taxon>
        <taxon>Actinomycetes</taxon>
        <taxon>Kitasatosporales</taxon>
        <taxon>Streptomycetaceae</taxon>
        <taxon>Streptomyces</taxon>
        <taxon>Streptomyces violaceoruber group</taxon>
    </lineage>
</organism>
<comment type="caution">
    <text evidence="2">The sequence shown here is derived from an EMBL/GenBank/DDBJ whole genome shotgun (WGS) entry which is preliminary data.</text>
</comment>
<dbReference type="RefSeq" id="WP_086699649.1">
    <property type="nucleotide sequence ID" value="NZ_JAKKZF010000102.1"/>
</dbReference>
<keyword evidence="1" id="KW-0175">Coiled coil</keyword>
<protein>
    <submittedName>
        <fullName evidence="2">Uncharacterized protein</fullName>
    </submittedName>
</protein>
<dbReference type="Proteomes" id="UP001299012">
    <property type="component" value="Unassembled WGS sequence"/>
</dbReference>
<proteinExistence type="predicted"/>
<sequence length="299" mass="33996">MKDPILVRVTLDSYDFAHPGEKQTQVYVQIPEVARASYMLPAERFHGLVDRAWPEVLDVAHEHYARGWLVTDSTSAAARRAVADWLRDDANRDEMQAAWEQDQARRHPVARRLLAENERLRGQLAGEELAYERLRVALESAKRGRREARARVAELLAERHTTNEALSSAAETLRENRDRIADLEAQRDRRRERLVAAEADLLEMRGLFSPNGQPRRIPAEVEIHERVAPAVEWLLNRVAELEQRLSTARTEAIADVGDWLDEHGEKNASHLVYTCDIPAARDMKVVATEDEHAEAGESA</sequence>
<gene>
    <name evidence="2" type="ORF">L0F81_23695</name>
</gene>